<evidence type="ECO:0000313" key="11">
    <source>
        <dbReference type="EMBL" id="PLC52637.1"/>
    </source>
</evidence>
<evidence type="ECO:0000313" key="12">
    <source>
        <dbReference type="Proteomes" id="UP000234328"/>
    </source>
</evidence>
<name>A0A2N4UCB9_9BURK</name>
<organism evidence="11 12">
    <name type="scientific">Pollutimonas nitritireducens</name>
    <dbReference type="NCBI Taxonomy" id="2045209"/>
    <lineage>
        <taxon>Bacteria</taxon>
        <taxon>Pseudomonadati</taxon>
        <taxon>Pseudomonadota</taxon>
        <taxon>Betaproteobacteria</taxon>
        <taxon>Burkholderiales</taxon>
        <taxon>Alcaligenaceae</taxon>
        <taxon>Pollutimonas</taxon>
    </lineage>
</organism>
<evidence type="ECO:0000256" key="4">
    <source>
        <dbReference type="ARBA" id="ARBA00022519"/>
    </source>
</evidence>
<dbReference type="AlphaFoldDB" id="A0A2N4UCB9"/>
<gene>
    <name evidence="11" type="ORF">CR155_17795</name>
</gene>
<dbReference type="Pfam" id="PF04290">
    <property type="entry name" value="DctQ"/>
    <property type="match status" value="1"/>
</dbReference>
<evidence type="ECO:0000259" key="10">
    <source>
        <dbReference type="Pfam" id="PF04290"/>
    </source>
</evidence>
<dbReference type="GO" id="GO:0022857">
    <property type="term" value="F:transmembrane transporter activity"/>
    <property type="evidence" value="ECO:0007669"/>
    <property type="project" value="UniProtKB-UniRule"/>
</dbReference>
<evidence type="ECO:0000256" key="2">
    <source>
        <dbReference type="ARBA" id="ARBA00022448"/>
    </source>
</evidence>
<dbReference type="InterPro" id="IPR055348">
    <property type="entry name" value="DctQ"/>
</dbReference>
<comment type="function">
    <text evidence="9">Part of the tripartite ATP-independent periplasmic (TRAP) transport system.</text>
</comment>
<accession>A0A2N4UCB9</accession>
<evidence type="ECO:0000256" key="5">
    <source>
        <dbReference type="ARBA" id="ARBA00022692"/>
    </source>
</evidence>
<feature type="domain" description="Tripartite ATP-independent periplasmic transporters DctQ component" evidence="10">
    <location>
        <begin position="27"/>
        <end position="161"/>
    </location>
</feature>
<comment type="subunit">
    <text evidence="9">The complex comprises the extracytoplasmic solute receptor protein and the two transmembrane proteins.</text>
</comment>
<evidence type="ECO:0000256" key="7">
    <source>
        <dbReference type="ARBA" id="ARBA00023136"/>
    </source>
</evidence>
<proteinExistence type="inferred from homology"/>
<dbReference type="GO" id="GO:0005886">
    <property type="term" value="C:plasma membrane"/>
    <property type="evidence" value="ECO:0007669"/>
    <property type="project" value="UniProtKB-SubCell"/>
</dbReference>
<dbReference type="InterPro" id="IPR007387">
    <property type="entry name" value="TRAP_DctQ"/>
</dbReference>
<feature type="transmembrane region" description="Helical" evidence="9">
    <location>
        <begin position="12"/>
        <end position="31"/>
    </location>
</feature>
<evidence type="ECO:0000256" key="3">
    <source>
        <dbReference type="ARBA" id="ARBA00022475"/>
    </source>
</evidence>
<protein>
    <recommendedName>
        <fullName evidence="9">TRAP transporter small permease protein</fullName>
    </recommendedName>
</protein>
<dbReference type="Proteomes" id="UP000234328">
    <property type="component" value="Unassembled WGS sequence"/>
</dbReference>
<keyword evidence="3" id="KW-1003">Cell membrane</keyword>
<evidence type="ECO:0000256" key="6">
    <source>
        <dbReference type="ARBA" id="ARBA00022989"/>
    </source>
</evidence>
<keyword evidence="7 9" id="KW-0472">Membrane</keyword>
<keyword evidence="6 9" id="KW-1133">Transmembrane helix</keyword>
<comment type="similarity">
    <text evidence="8 9">Belongs to the TRAP transporter small permease family.</text>
</comment>
<feature type="transmembrane region" description="Helical" evidence="9">
    <location>
        <begin position="139"/>
        <end position="160"/>
    </location>
</feature>
<feature type="transmembrane region" description="Helical" evidence="9">
    <location>
        <begin position="51"/>
        <end position="69"/>
    </location>
</feature>
<evidence type="ECO:0000256" key="8">
    <source>
        <dbReference type="ARBA" id="ARBA00038436"/>
    </source>
</evidence>
<dbReference type="PANTHER" id="PTHR35011:SF4">
    <property type="entry name" value="SLL1102 PROTEIN"/>
    <property type="match status" value="1"/>
</dbReference>
<keyword evidence="12" id="KW-1185">Reference proteome</keyword>
<dbReference type="EMBL" id="PDNV01000012">
    <property type="protein sequence ID" value="PLC52637.1"/>
    <property type="molecule type" value="Genomic_DNA"/>
</dbReference>
<dbReference type="OrthoDB" id="9795655at2"/>
<dbReference type="RefSeq" id="WP_102071373.1">
    <property type="nucleotide sequence ID" value="NZ_PDNV01000012.1"/>
</dbReference>
<feature type="transmembrane region" description="Helical" evidence="9">
    <location>
        <begin position="90"/>
        <end position="109"/>
    </location>
</feature>
<sequence length="175" mass="19377">MLDGITRIIDGFLAAIGRFVSLFVLAMIALIVLEMVSRGALSYSLSWTQEISTWLLTVFVMIGGPYALLRGHFVRVDIFFARLSRQNQKYVDTFLSTTLLVLFVGVLVWRGGDFFLSSFAMGERSATGAWAGPVWLPKLMIPLGGGLLGLAWLSHLLHLWRDPPAQTSEPNTVSM</sequence>
<comment type="subcellular location">
    <subcellularLocation>
        <location evidence="1 9">Cell inner membrane</location>
        <topology evidence="1 9">Multi-pass membrane protein</topology>
    </subcellularLocation>
</comment>
<evidence type="ECO:0000256" key="9">
    <source>
        <dbReference type="RuleBase" id="RU369079"/>
    </source>
</evidence>
<comment type="caution">
    <text evidence="11">The sequence shown here is derived from an EMBL/GenBank/DDBJ whole genome shotgun (WGS) entry which is preliminary data.</text>
</comment>
<evidence type="ECO:0000256" key="1">
    <source>
        <dbReference type="ARBA" id="ARBA00004429"/>
    </source>
</evidence>
<reference evidence="11 12" key="1">
    <citation type="submission" date="2017-10" db="EMBL/GenBank/DDBJ databases">
        <title>Two draft genome sequences of Pusillimonas sp. strains isolated from a nitrate- and radionuclide-contaminated groundwater in Russia.</title>
        <authorList>
            <person name="Grouzdev D.S."/>
            <person name="Tourova T.P."/>
            <person name="Goeva M.A."/>
            <person name="Babich T.L."/>
            <person name="Sokolova D.S."/>
            <person name="Abdullin R."/>
            <person name="Poltaraus A.B."/>
            <person name="Toshchakov S.V."/>
            <person name="Nazina T.N."/>
        </authorList>
    </citation>
    <scope>NUCLEOTIDE SEQUENCE [LARGE SCALE GENOMIC DNA]</scope>
    <source>
        <strain evidence="11 12">JR1/69-2-13</strain>
    </source>
</reference>
<keyword evidence="2 9" id="KW-0813">Transport</keyword>
<keyword evidence="5 9" id="KW-0812">Transmembrane</keyword>
<keyword evidence="4 9" id="KW-0997">Cell inner membrane</keyword>
<dbReference type="PANTHER" id="PTHR35011">
    <property type="entry name" value="2,3-DIKETO-L-GULONATE TRAP TRANSPORTER SMALL PERMEASE PROTEIN YIAM"/>
    <property type="match status" value="1"/>
</dbReference>